<keyword evidence="2" id="KW-0732">Signal</keyword>
<sequence>MIRQSIRTAVFGAVLVAGLGSAIALADDAADFYKGKTVTYIVATAPGGGYDTNGRLITEFMQKHLPGSTFVVQNMPGAGHLIGTNYIYASDPDGLTFGTFNTGLIYGQLAGDPGIKFDLTKMSWIGKVSSDPRVIVVSKDSGITSFDQLKNLKEPIKFAAAGVGSASTIETTMLVKSIGLPIQVITGYNGNEDQLAMRRGEVQGIVGSRSTFQQFVDDGNGKFIAQIGGSESDVPQLASMVTSEEGKKAIALVESQSDISRLTAGPAGIPADRLKVLRDAYAAATSDPEFIAKAKTLGLPLDPLIGDAVGDSVKTAMDQTPEIVQFLKDSLKKE</sequence>
<evidence type="ECO:0000313" key="3">
    <source>
        <dbReference type="EMBL" id="MBB3147001.1"/>
    </source>
</evidence>
<accession>A0A839UE68</accession>
<dbReference type="Proteomes" id="UP000554520">
    <property type="component" value="Unassembled WGS sequence"/>
</dbReference>
<evidence type="ECO:0000256" key="1">
    <source>
        <dbReference type="ARBA" id="ARBA00006987"/>
    </source>
</evidence>
<comment type="similarity">
    <text evidence="1">Belongs to the UPF0065 (bug) family.</text>
</comment>
<evidence type="ECO:0000256" key="2">
    <source>
        <dbReference type="SAM" id="SignalP"/>
    </source>
</evidence>
<dbReference type="RefSeq" id="WP_112531461.1">
    <property type="nucleotide sequence ID" value="NZ_JACHXN010000010.1"/>
</dbReference>
<dbReference type="Gene3D" id="3.40.190.10">
    <property type="entry name" value="Periplasmic binding protein-like II"/>
    <property type="match status" value="1"/>
</dbReference>
<organism evidence="3 4">
    <name type="scientific">Phyllobacterium trifolii</name>
    <dbReference type="NCBI Taxonomy" id="300193"/>
    <lineage>
        <taxon>Bacteria</taxon>
        <taxon>Pseudomonadati</taxon>
        <taxon>Pseudomonadota</taxon>
        <taxon>Alphaproteobacteria</taxon>
        <taxon>Hyphomicrobiales</taxon>
        <taxon>Phyllobacteriaceae</taxon>
        <taxon>Phyllobacterium</taxon>
    </lineage>
</organism>
<keyword evidence="3" id="KW-0675">Receptor</keyword>
<dbReference type="InterPro" id="IPR005064">
    <property type="entry name" value="BUG"/>
</dbReference>
<dbReference type="EMBL" id="JACHXN010000010">
    <property type="protein sequence ID" value="MBB3147001.1"/>
    <property type="molecule type" value="Genomic_DNA"/>
</dbReference>
<dbReference type="Pfam" id="PF03401">
    <property type="entry name" value="TctC"/>
    <property type="match status" value="1"/>
</dbReference>
<gene>
    <name evidence="3" type="ORF">FHS21_003417</name>
</gene>
<keyword evidence="4" id="KW-1185">Reference proteome</keyword>
<dbReference type="Gene3D" id="3.40.190.150">
    <property type="entry name" value="Bordetella uptake gene, domain 1"/>
    <property type="match status" value="1"/>
</dbReference>
<protein>
    <submittedName>
        <fullName evidence="3">Tripartite-type tricarboxylate transporter receptor subunit TctC</fullName>
    </submittedName>
</protein>
<feature type="chain" id="PRO_5032911774" evidence="2">
    <location>
        <begin position="27"/>
        <end position="334"/>
    </location>
</feature>
<evidence type="ECO:0000313" key="4">
    <source>
        <dbReference type="Proteomes" id="UP000554520"/>
    </source>
</evidence>
<reference evidence="3 4" key="1">
    <citation type="submission" date="2020-08" db="EMBL/GenBank/DDBJ databases">
        <title>Genomic Encyclopedia of Type Strains, Phase III (KMG-III): the genomes of soil and plant-associated and newly described type strains.</title>
        <authorList>
            <person name="Whitman W."/>
        </authorList>
    </citation>
    <scope>NUCLEOTIDE SEQUENCE [LARGE SCALE GENOMIC DNA]</scope>
    <source>
        <strain evidence="3 4">CECT 7015</strain>
    </source>
</reference>
<proteinExistence type="inferred from homology"/>
<dbReference type="PANTHER" id="PTHR42928">
    <property type="entry name" value="TRICARBOXYLATE-BINDING PROTEIN"/>
    <property type="match status" value="1"/>
</dbReference>
<dbReference type="AlphaFoldDB" id="A0A839UE68"/>
<dbReference type="InterPro" id="IPR042100">
    <property type="entry name" value="Bug_dom1"/>
</dbReference>
<name>A0A839UE68_9HYPH</name>
<comment type="caution">
    <text evidence="3">The sequence shown here is derived from an EMBL/GenBank/DDBJ whole genome shotgun (WGS) entry which is preliminary data.</text>
</comment>
<dbReference type="SUPFAM" id="SSF53850">
    <property type="entry name" value="Periplasmic binding protein-like II"/>
    <property type="match status" value="1"/>
</dbReference>
<dbReference type="PANTHER" id="PTHR42928:SF5">
    <property type="entry name" value="BLR1237 PROTEIN"/>
    <property type="match status" value="1"/>
</dbReference>
<feature type="signal peptide" evidence="2">
    <location>
        <begin position="1"/>
        <end position="26"/>
    </location>
</feature>